<dbReference type="GO" id="GO:0005789">
    <property type="term" value="C:endoplasmic reticulum membrane"/>
    <property type="evidence" value="ECO:0007669"/>
    <property type="project" value="TreeGrafter"/>
</dbReference>
<dbReference type="GO" id="GO:0006888">
    <property type="term" value="P:endoplasmic reticulum to Golgi vesicle-mediated transport"/>
    <property type="evidence" value="ECO:0007669"/>
    <property type="project" value="TreeGrafter"/>
</dbReference>
<proteinExistence type="predicted"/>
<dbReference type="InterPro" id="IPR053202">
    <property type="entry name" value="EGF_Rcpt_Signaling_Reg"/>
</dbReference>
<keyword evidence="3" id="KW-1185">Reference proteome</keyword>
<dbReference type="PANTHER" id="PTHR34009">
    <property type="entry name" value="PROTEIN STAR"/>
    <property type="match status" value="1"/>
</dbReference>
<feature type="domain" description="Methyltransferase FkbM" evidence="1">
    <location>
        <begin position="293"/>
        <end position="472"/>
    </location>
</feature>
<name>A0AAV2S4A3_MEGNR</name>
<gene>
    <name evidence="2" type="ORF">MNOR_LOCUS32123</name>
</gene>
<accession>A0AAV2S4A3</accession>
<dbReference type="AlphaFoldDB" id="A0AAV2S4A3"/>
<evidence type="ECO:0000313" key="2">
    <source>
        <dbReference type="EMBL" id="CAL4158763.1"/>
    </source>
</evidence>
<dbReference type="Pfam" id="PF05050">
    <property type="entry name" value="Methyltransf_21"/>
    <property type="match status" value="1"/>
</dbReference>
<dbReference type="GO" id="GO:0016197">
    <property type="term" value="P:endosomal transport"/>
    <property type="evidence" value="ECO:0007669"/>
    <property type="project" value="TreeGrafter"/>
</dbReference>
<dbReference type="Proteomes" id="UP001497623">
    <property type="component" value="Unassembled WGS sequence"/>
</dbReference>
<evidence type="ECO:0000259" key="1">
    <source>
        <dbReference type="Pfam" id="PF05050"/>
    </source>
</evidence>
<dbReference type="InterPro" id="IPR029063">
    <property type="entry name" value="SAM-dependent_MTases_sf"/>
</dbReference>
<comment type="caution">
    <text evidence="2">The sequence shown here is derived from an EMBL/GenBank/DDBJ whole genome shotgun (WGS) entry which is preliminary data.</text>
</comment>
<organism evidence="2 3">
    <name type="scientific">Meganyctiphanes norvegica</name>
    <name type="common">Northern krill</name>
    <name type="synonym">Thysanopoda norvegica</name>
    <dbReference type="NCBI Taxonomy" id="48144"/>
    <lineage>
        <taxon>Eukaryota</taxon>
        <taxon>Metazoa</taxon>
        <taxon>Ecdysozoa</taxon>
        <taxon>Arthropoda</taxon>
        <taxon>Crustacea</taxon>
        <taxon>Multicrustacea</taxon>
        <taxon>Malacostraca</taxon>
        <taxon>Eumalacostraca</taxon>
        <taxon>Eucarida</taxon>
        <taxon>Euphausiacea</taxon>
        <taxon>Euphausiidae</taxon>
        <taxon>Meganyctiphanes</taxon>
    </lineage>
</organism>
<protein>
    <recommendedName>
        <fullName evidence="1">Methyltransferase FkbM domain-containing protein</fullName>
    </recommendedName>
</protein>
<dbReference type="GO" id="GO:0005794">
    <property type="term" value="C:Golgi apparatus"/>
    <property type="evidence" value="ECO:0007669"/>
    <property type="project" value="TreeGrafter"/>
</dbReference>
<dbReference type="GO" id="GO:0005886">
    <property type="term" value="C:plasma membrane"/>
    <property type="evidence" value="ECO:0007669"/>
    <property type="project" value="TreeGrafter"/>
</dbReference>
<dbReference type="PANTHER" id="PTHR34009:SF2">
    <property type="entry name" value="PROTEIN STAR"/>
    <property type="match status" value="1"/>
</dbReference>
<dbReference type="GO" id="GO:0031902">
    <property type="term" value="C:late endosome membrane"/>
    <property type="evidence" value="ECO:0007669"/>
    <property type="project" value="TreeGrafter"/>
</dbReference>
<dbReference type="Gene3D" id="3.40.50.150">
    <property type="entry name" value="Vaccinia Virus protein VP39"/>
    <property type="match status" value="1"/>
</dbReference>
<sequence length="493" mass="56983">MKLRSGIWTIRTKWKNKPTAAITLVCTMLLYTLAMLQQTNSQGNPTAQQDYALPSPAYDDIMDPSIHETHERGTFLKKRIDSRKRKNVYKKEFDYFGSYDVEHLPTPLPEVGVKPEKVALSPGQVGLYPWLADKTKSSGREFTAHKEDPKIKLDYNRKPIKESLVNTYHILNKDIKKSKSETKHEYKTKVISQPVKPLGRPSQHNGEGNATHQFKTYMSDYKGMLGLHQEDPRAIDFAKKNMHRPSKLPYNVTGVLNGLDNRYMSASQDYITEALEKLFNMRNHSSWGRFFEAGAYDGEFLSNTLWLEVDHGWGGLLVEPNPESFGNLLKKHRKATSINCCLSTTPYVTTMILNLHVVNDKERLNQEKEEYLEEQAKQNPTDHFWKSSSRKRHENSTKVGFHEVPLEVLCLPLYTLLAASNLTKLHFLSLDVEYVEMGVLHSLPWDKLDIQVLAIEHLTEEDLQTFMEKQGYYFYSRQGEDWIFVSKKYITIK</sequence>
<reference evidence="2 3" key="1">
    <citation type="submission" date="2024-05" db="EMBL/GenBank/DDBJ databases">
        <authorList>
            <person name="Wallberg A."/>
        </authorList>
    </citation>
    <scope>NUCLEOTIDE SEQUENCE [LARGE SCALE GENOMIC DNA]</scope>
</reference>
<evidence type="ECO:0000313" key="3">
    <source>
        <dbReference type="Proteomes" id="UP001497623"/>
    </source>
</evidence>
<dbReference type="InterPro" id="IPR006342">
    <property type="entry name" value="FkbM_mtfrase"/>
</dbReference>
<dbReference type="EMBL" id="CAXKWB010042953">
    <property type="protein sequence ID" value="CAL4158763.1"/>
    <property type="molecule type" value="Genomic_DNA"/>
</dbReference>